<evidence type="ECO:0000256" key="2">
    <source>
        <dbReference type="ARBA" id="ARBA00007776"/>
    </source>
</evidence>
<gene>
    <name evidence="9" type="ORF">CLCOL_02030</name>
</gene>
<dbReference type="EMBL" id="LTBB01000001">
    <property type="protein sequence ID" value="KYH30259.1"/>
    <property type="molecule type" value="Genomic_DNA"/>
</dbReference>
<dbReference type="InterPro" id="IPR017225">
    <property type="entry name" value="Cell_shape_determin_MreD_prd"/>
</dbReference>
<comment type="similarity">
    <text evidence="2">Belongs to the MreD family.</text>
</comment>
<dbReference type="STRING" id="1121305.CLCOL_02030"/>
<protein>
    <submittedName>
        <fullName evidence="9">Rod shape-determining protein MreD</fullName>
    </submittedName>
</protein>
<proteinExistence type="inferred from homology"/>
<evidence type="ECO:0000256" key="7">
    <source>
        <dbReference type="ARBA" id="ARBA00023136"/>
    </source>
</evidence>
<dbReference type="InterPro" id="IPR007227">
    <property type="entry name" value="Cell_shape_determining_MreD"/>
</dbReference>
<keyword evidence="7 8" id="KW-0472">Membrane</keyword>
<feature type="transmembrane region" description="Helical" evidence="8">
    <location>
        <begin position="97"/>
        <end position="120"/>
    </location>
</feature>
<dbReference type="Pfam" id="PF04093">
    <property type="entry name" value="MreD"/>
    <property type="match status" value="1"/>
</dbReference>
<feature type="transmembrane region" description="Helical" evidence="8">
    <location>
        <begin position="64"/>
        <end position="85"/>
    </location>
</feature>
<dbReference type="GO" id="GO:0008360">
    <property type="term" value="P:regulation of cell shape"/>
    <property type="evidence" value="ECO:0007669"/>
    <property type="project" value="UniProtKB-KW"/>
</dbReference>
<evidence type="ECO:0000313" key="10">
    <source>
        <dbReference type="Proteomes" id="UP000075374"/>
    </source>
</evidence>
<evidence type="ECO:0000256" key="8">
    <source>
        <dbReference type="SAM" id="Phobius"/>
    </source>
</evidence>
<reference evidence="9 10" key="1">
    <citation type="submission" date="2016-02" db="EMBL/GenBank/DDBJ databases">
        <title>Genome sequence of Clostridium colicanis DSM 13634.</title>
        <authorList>
            <person name="Poehlein A."/>
            <person name="Daniel R."/>
        </authorList>
    </citation>
    <scope>NUCLEOTIDE SEQUENCE [LARGE SCALE GENOMIC DNA]</scope>
    <source>
        <strain evidence="9 10">DSM 13634</strain>
    </source>
</reference>
<comment type="caution">
    <text evidence="9">The sequence shown here is derived from an EMBL/GenBank/DDBJ whole genome shotgun (WGS) entry which is preliminary data.</text>
</comment>
<feature type="transmembrane region" description="Helical" evidence="8">
    <location>
        <begin position="129"/>
        <end position="148"/>
    </location>
</feature>
<dbReference type="NCBIfam" id="TIGR03426">
    <property type="entry name" value="shape_MreD"/>
    <property type="match status" value="1"/>
</dbReference>
<dbReference type="AlphaFoldDB" id="A0A151ARI6"/>
<dbReference type="GO" id="GO:0005886">
    <property type="term" value="C:plasma membrane"/>
    <property type="evidence" value="ECO:0007669"/>
    <property type="project" value="UniProtKB-SubCell"/>
</dbReference>
<evidence type="ECO:0000256" key="6">
    <source>
        <dbReference type="ARBA" id="ARBA00022989"/>
    </source>
</evidence>
<dbReference type="PIRSF" id="PIRSF037497">
    <property type="entry name" value="MreD_Clostridium/Treponema_prd"/>
    <property type="match status" value="1"/>
</dbReference>
<dbReference type="PATRIC" id="fig|1121305.3.peg.202"/>
<organism evidence="9 10">
    <name type="scientific">Clostridium colicanis DSM 13634</name>
    <dbReference type="NCBI Taxonomy" id="1121305"/>
    <lineage>
        <taxon>Bacteria</taxon>
        <taxon>Bacillati</taxon>
        <taxon>Bacillota</taxon>
        <taxon>Clostridia</taxon>
        <taxon>Eubacteriales</taxon>
        <taxon>Clostridiaceae</taxon>
        <taxon>Clostridium</taxon>
    </lineage>
</organism>
<sequence length="163" mass="18545">MKRIITILLLSILFLILDNTLMPFFSVKGAYPSLLFVFAVCYSIIAGSWSAVFIGVLSGLLQDVYLTNGLGINMLINMLICLIAAEIGKTIFKDKSLIPIISSFFLSILKGILMFAILYIVKQYTDGKLILYISIYNMIVTIFMYKKVYKLSNVDFMMKNWKF</sequence>
<keyword evidence="3" id="KW-1003">Cell membrane</keyword>
<feature type="transmembrane region" description="Helical" evidence="8">
    <location>
        <begin position="33"/>
        <end position="57"/>
    </location>
</feature>
<accession>A0A151ARI6</accession>
<evidence type="ECO:0000313" key="9">
    <source>
        <dbReference type="EMBL" id="KYH30259.1"/>
    </source>
</evidence>
<name>A0A151ARI6_9CLOT</name>
<evidence type="ECO:0000256" key="1">
    <source>
        <dbReference type="ARBA" id="ARBA00004651"/>
    </source>
</evidence>
<evidence type="ECO:0000256" key="4">
    <source>
        <dbReference type="ARBA" id="ARBA00022692"/>
    </source>
</evidence>
<dbReference type="Proteomes" id="UP000075374">
    <property type="component" value="Unassembled WGS sequence"/>
</dbReference>
<keyword evidence="10" id="KW-1185">Reference proteome</keyword>
<evidence type="ECO:0000256" key="3">
    <source>
        <dbReference type="ARBA" id="ARBA00022475"/>
    </source>
</evidence>
<evidence type="ECO:0000256" key="5">
    <source>
        <dbReference type="ARBA" id="ARBA00022960"/>
    </source>
</evidence>
<keyword evidence="4 8" id="KW-0812">Transmembrane</keyword>
<comment type="subcellular location">
    <subcellularLocation>
        <location evidence="1">Cell membrane</location>
        <topology evidence="1">Multi-pass membrane protein</topology>
    </subcellularLocation>
</comment>
<keyword evidence="5" id="KW-0133">Cell shape</keyword>
<dbReference type="RefSeq" id="WP_061857143.1">
    <property type="nucleotide sequence ID" value="NZ_LTBB01000001.1"/>
</dbReference>
<keyword evidence="6 8" id="KW-1133">Transmembrane helix</keyword>